<gene>
    <name evidence="2" type="ORF">HFRIS_002369</name>
</gene>
<feature type="signal peptide" evidence="1">
    <location>
        <begin position="1"/>
        <end position="27"/>
    </location>
</feature>
<dbReference type="EMBL" id="AEEC02000002">
    <property type="protein sequence ID" value="EOA06567.1"/>
    <property type="molecule type" value="Genomic_DNA"/>
</dbReference>
<comment type="caution">
    <text evidence="2">The sequence shown here is derived from an EMBL/GenBank/DDBJ whole genome shotgun (WGS) entry which is preliminary data.</text>
</comment>
<accession>A0AAI9II88</accession>
<name>A0AAI9II88_9BURK</name>
<dbReference type="AlphaFoldDB" id="A0AAI9II88"/>
<evidence type="ECO:0000256" key="1">
    <source>
        <dbReference type="SAM" id="SignalP"/>
    </source>
</evidence>
<evidence type="ECO:0000313" key="3">
    <source>
        <dbReference type="Proteomes" id="UP000006772"/>
    </source>
</evidence>
<organism evidence="2 3">
    <name type="scientific">Herbaspirillum frisingense GSF30</name>
    <dbReference type="NCBI Taxonomy" id="864073"/>
    <lineage>
        <taxon>Bacteria</taxon>
        <taxon>Pseudomonadati</taxon>
        <taxon>Pseudomonadota</taxon>
        <taxon>Betaproteobacteria</taxon>
        <taxon>Burkholderiales</taxon>
        <taxon>Oxalobacteraceae</taxon>
        <taxon>Herbaspirillum</taxon>
    </lineage>
</organism>
<reference evidence="2 3" key="1">
    <citation type="journal article" date="2013" name="Front. Microbiol.">
        <title>The genome of the endophytic bacterium H. frisingense GSF30(T) identifies diverse strategies in the Herbaspirillum genus to interact with plants.</title>
        <authorList>
            <person name="Straub D."/>
            <person name="Rothballer M."/>
            <person name="Hartmann A."/>
            <person name="Ludewig U."/>
        </authorList>
    </citation>
    <scope>NUCLEOTIDE SEQUENCE [LARGE SCALE GENOMIC DNA]</scope>
    <source>
        <strain evidence="2 3">GSF30</strain>
    </source>
</reference>
<evidence type="ECO:0000313" key="2">
    <source>
        <dbReference type="EMBL" id="EOA06567.1"/>
    </source>
</evidence>
<feature type="chain" id="PRO_5042603459" description="Histidine kinase" evidence="1">
    <location>
        <begin position="28"/>
        <end position="229"/>
    </location>
</feature>
<dbReference type="Proteomes" id="UP000006772">
    <property type="component" value="Unassembled WGS sequence"/>
</dbReference>
<keyword evidence="1" id="KW-0732">Signal</keyword>
<sequence length="229" mass="24817">MANNNKLIRPALLLVVLAAISTGEAYAINLGLSTEVGTTGAGIHVSVPITPTLNARVGANYFNYSFYSRIYRIGCEASAKLRTFDALMDWFPFENGFRLTAGAIYNRNTVDIEGKPDENNNYQLNGTDYSANLVGKIHGNVAFKKYAPYLGLGYGNATAPDKGWGFTADAGVMFQGRASTSIDSTNCTLGSAGCAQLASDIATENIKLNDKLRGYRMYPVLRVGMRYTF</sequence>
<protein>
    <recommendedName>
        <fullName evidence="4">Histidine kinase</fullName>
    </recommendedName>
</protein>
<dbReference type="Gene3D" id="2.40.160.170">
    <property type="match status" value="1"/>
</dbReference>
<dbReference type="RefSeq" id="WP_006461616.1">
    <property type="nucleotide sequence ID" value="NZ_AEEC02000002.1"/>
</dbReference>
<proteinExistence type="predicted"/>
<evidence type="ECO:0008006" key="4">
    <source>
        <dbReference type="Google" id="ProtNLM"/>
    </source>
</evidence>